<reference evidence="10 11" key="1">
    <citation type="submission" date="2021-03" db="EMBL/GenBank/DDBJ databases">
        <title>Geobacter metallireducens gen. nov. sp. nov., a microorganism capable of coupling the complete oxidation of organic compounds to the reduction of iron and other metals.</title>
        <authorList>
            <person name="Li Y."/>
        </authorList>
    </citation>
    <scope>NUCLEOTIDE SEQUENCE [LARGE SCALE GENOMIC DNA]</scope>
    <source>
        <strain evidence="10 11">Jerry-YX</strain>
    </source>
</reference>
<feature type="transmembrane region" description="Helical" evidence="8">
    <location>
        <begin position="21"/>
        <end position="39"/>
    </location>
</feature>
<feature type="transmembrane region" description="Helical" evidence="8">
    <location>
        <begin position="138"/>
        <end position="159"/>
    </location>
</feature>
<feature type="transmembrane region" description="Helical" evidence="8">
    <location>
        <begin position="352"/>
        <end position="370"/>
    </location>
</feature>
<keyword evidence="6 8" id="KW-1133">Transmembrane helix</keyword>
<keyword evidence="5 8" id="KW-0812">Transmembrane</keyword>
<accession>A0ABX7Q846</accession>
<organism evidence="10 11">
    <name type="scientific">Geobacter benzoatilyticus</name>
    <dbReference type="NCBI Taxonomy" id="2815309"/>
    <lineage>
        <taxon>Bacteria</taxon>
        <taxon>Pseudomonadati</taxon>
        <taxon>Thermodesulfobacteriota</taxon>
        <taxon>Desulfuromonadia</taxon>
        <taxon>Geobacterales</taxon>
        <taxon>Geobacteraceae</taxon>
        <taxon>Geobacter</taxon>
    </lineage>
</organism>
<dbReference type="RefSeq" id="WP_207164846.1">
    <property type="nucleotide sequence ID" value="NZ_CP071382.1"/>
</dbReference>
<keyword evidence="4" id="KW-0808">Transferase</keyword>
<feature type="transmembrane region" description="Helical" evidence="8">
    <location>
        <begin position="68"/>
        <end position="87"/>
    </location>
</feature>
<feature type="transmembrane region" description="Helical" evidence="8">
    <location>
        <begin position="99"/>
        <end position="118"/>
    </location>
</feature>
<feature type="transmembrane region" description="Helical" evidence="8">
    <location>
        <begin position="312"/>
        <end position="331"/>
    </location>
</feature>
<evidence type="ECO:0000313" key="11">
    <source>
        <dbReference type="Proteomes" id="UP000663651"/>
    </source>
</evidence>
<dbReference type="Proteomes" id="UP000663651">
    <property type="component" value="Chromosome"/>
</dbReference>
<dbReference type="InterPro" id="IPR050297">
    <property type="entry name" value="LipidA_mod_glycosyltrf_83"/>
</dbReference>
<keyword evidence="7 8" id="KW-0472">Membrane</keyword>
<evidence type="ECO:0000256" key="2">
    <source>
        <dbReference type="ARBA" id="ARBA00022475"/>
    </source>
</evidence>
<dbReference type="InterPro" id="IPR038731">
    <property type="entry name" value="RgtA/B/C-like"/>
</dbReference>
<dbReference type="Pfam" id="PF13231">
    <property type="entry name" value="PMT_2"/>
    <property type="match status" value="1"/>
</dbReference>
<proteinExistence type="predicted"/>
<feature type="transmembrane region" description="Helical" evidence="8">
    <location>
        <begin position="406"/>
        <end position="422"/>
    </location>
</feature>
<evidence type="ECO:0000313" key="10">
    <source>
        <dbReference type="EMBL" id="QSV47011.1"/>
    </source>
</evidence>
<gene>
    <name evidence="10" type="ORF">JZM60_07035</name>
</gene>
<sequence>MTVGDRIFQIPGIGRIKPVDAALAILLIALAAAYGIYGLRQYDVISADGAGYAVSGKIFFETGDPRNFGTVFPPLYPFLVGLFNVALNDLETSARMVSVFFNALTILPLHALTLGLWGRRAALCASILFITLPFLHGMSGIDITEPTYTFFALAAAWVFRSCLARRGKGTAFATGALLGIAYLARPEGFIVAAAFSGILFLLLLLNTPRGGRLRTTLLLAIFWCGFLVPAVPYMNYLHNVTGAWQLSGKTGLNSSIIREYRGETPPDQHMRLNEQGQAVGGGNATLLDLMKESPDIFWGNIRDNLHALPLELVGAFPWFLFALAGIGYLWLPRCAPGDGEECAAPARQGLMDRLLLASVCSPLALYVVYFVQPRGFYAYVPVFLMAAGGGFARIDSWANRYIPRKTWIAVPLAALLGLWYIYSSIPAPKPPYHYTQDGARYDDKQIGLRLREIIPRGAIIITRSGRIGFYSRHTYLMPPQGSLAELIAFAGKNNAEYLIATIQLLSMRPQLEILYQPLFGANGNAPPLPGIEPVYIGQEPGGLPYIVYRFVRQ</sequence>
<feature type="transmembrane region" description="Helical" evidence="8">
    <location>
        <begin position="376"/>
        <end position="394"/>
    </location>
</feature>
<protein>
    <submittedName>
        <fullName evidence="10">Glycosyltransferase family 39 protein</fullName>
    </submittedName>
</protein>
<dbReference type="EMBL" id="CP071382">
    <property type="protein sequence ID" value="QSV47011.1"/>
    <property type="molecule type" value="Genomic_DNA"/>
</dbReference>
<feature type="transmembrane region" description="Helical" evidence="8">
    <location>
        <begin position="189"/>
        <end position="205"/>
    </location>
</feature>
<evidence type="ECO:0000256" key="4">
    <source>
        <dbReference type="ARBA" id="ARBA00022679"/>
    </source>
</evidence>
<feature type="transmembrane region" description="Helical" evidence="8">
    <location>
        <begin position="166"/>
        <end position="183"/>
    </location>
</feature>
<evidence type="ECO:0000256" key="6">
    <source>
        <dbReference type="ARBA" id="ARBA00022989"/>
    </source>
</evidence>
<name>A0ABX7Q846_9BACT</name>
<dbReference type="PANTHER" id="PTHR33908:SF11">
    <property type="entry name" value="MEMBRANE PROTEIN"/>
    <property type="match status" value="1"/>
</dbReference>
<evidence type="ECO:0000256" key="1">
    <source>
        <dbReference type="ARBA" id="ARBA00004651"/>
    </source>
</evidence>
<feature type="domain" description="Glycosyltransferase RgtA/B/C/D-like" evidence="9">
    <location>
        <begin position="73"/>
        <end position="227"/>
    </location>
</feature>
<dbReference type="PANTHER" id="PTHR33908">
    <property type="entry name" value="MANNOSYLTRANSFERASE YKCB-RELATED"/>
    <property type="match status" value="1"/>
</dbReference>
<evidence type="ECO:0000256" key="3">
    <source>
        <dbReference type="ARBA" id="ARBA00022676"/>
    </source>
</evidence>
<evidence type="ECO:0000256" key="7">
    <source>
        <dbReference type="ARBA" id="ARBA00023136"/>
    </source>
</evidence>
<keyword evidence="2" id="KW-1003">Cell membrane</keyword>
<evidence type="ECO:0000256" key="8">
    <source>
        <dbReference type="SAM" id="Phobius"/>
    </source>
</evidence>
<evidence type="ECO:0000259" key="9">
    <source>
        <dbReference type="Pfam" id="PF13231"/>
    </source>
</evidence>
<keyword evidence="3" id="KW-0328">Glycosyltransferase</keyword>
<evidence type="ECO:0000256" key="5">
    <source>
        <dbReference type="ARBA" id="ARBA00022692"/>
    </source>
</evidence>
<feature type="transmembrane region" description="Helical" evidence="8">
    <location>
        <begin position="217"/>
        <end position="236"/>
    </location>
</feature>
<keyword evidence="11" id="KW-1185">Reference proteome</keyword>
<comment type="subcellular location">
    <subcellularLocation>
        <location evidence="1">Cell membrane</location>
        <topology evidence="1">Multi-pass membrane protein</topology>
    </subcellularLocation>
</comment>